<dbReference type="Proteomes" id="UP000321528">
    <property type="component" value="Unassembled WGS sequence"/>
</dbReference>
<dbReference type="AlphaFoldDB" id="A0A418N861"/>
<sequence>MKKYIITGLIGLVLCSSCSKDEKLSELNNDPKNPTANVPDELFFSNAQRNLVDINSSISINNNIFRFLTQYVSSPIYTQQSQYNFQSRTIPSNYWRTLYRDVLIDFETAKQELEAPGAYVSPTELKIKDNRWAIIELLESYTIGQLVDAFGDVPYSEALDGENLTPKYDDASTIYMDLVSRIDNALSALDSGYDSFGGADLIYGGDTGKWIKFGNSLKFKLAMTLSDVDESMAKTLAEEASSFVFQSNEDNAVLLYADAPPANNPLWNDLVLSGRSDYFMANTIVDALNDLEDPRRDIFFSNAIDGEFVGGEYGAGGDFDTTSHFGDLFSEPDLPGNIMDYSEIMFLMADAAARGFNVGGTPDAFYNEAIRASFTYWGLTDEEAALYLAKPEVAYATAEGDFKQKIGTQMWIALFNRGQESWLQWRRFDYPVLNEAPQLTLDDIPVRLTYPIDEQNRNNANREAAASAIGGDQLGTKLFWDLY</sequence>
<dbReference type="SUPFAM" id="SSF48452">
    <property type="entry name" value="TPR-like"/>
    <property type="match status" value="1"/>
</dbReference>
<dbReference type="Pfam" id="PF12771">
    <property type="entry name" value="SusD-like_2"/>
    <property type="match status" value="1"/>
</dbReference>
<dbReference type="Proteomes" id="UP000284189">
    <property type="component" value="Unassembled WGS sequence"/>
</dbReference>
<keyword evidence="4" id="KW-1185">Reference proteome</keyword>
<dbReference type="OrthoDB" id="725917at2"/>
<reference evidence="2 4" key="2">
    <citation type="submission" date="2019-07" db="EMBL/GenBank/DDBJ databases">
        <title>Draft genome of two Muricauda strains isolated from deep sea.</title>
        <authorList>
            <person name="Sun C."/>
        </authorList>
    </citation>
    <scope>NUCLEOTIDE SEQUENCE [LARGE SCALE GENOMIC DNA]</scope>
    <source>
        <strain evidence="2 4">NH166</strain>
    </source>
</reference>
<dbReference type="InterPro" id="IPR041662">
    <property type="entry name" value="SusD-like_2"/>
</dbReference>
<evidence type="ECO:0000313" key="1">
    <source>
        <dbReference type="EMBL" id="RIV71557.1"/>
    </source>
</evidence>
<protein>
    <submittedName>
        <fullName evidence="1">SusD/RagB family nutrient-binding outer membrane lipoprotein</fullName>
    </submittedName>
</protein>
<evidence type="ECO:0000313" key="4">
    <source>
        <dbReference type="Proteomes" id="UP000321528"/>
    </source>
</evidence>
<dbReference type="EMBL" id="QXFJ01000017">
    <property type="protein sequence ID" value="RIV71557.1"/>
    <property type="molecule type" value="Genomic_DNA"/>
</dbReference>
<organism evidence="1 3">
    <name type="scientific">Flagellimonas aequoris</name>
    <dbReference type="NCBI Taxonomy" id="2306997"/>
    <lineage>
        <taxon>Bacteria</taxon>
        <taxon>Pseudomonadati</taxon>
        <taxon>Bacteroidota</taxon>
        <taxon>Flavobacteriia</taxon>
        <taxon>Flavobacteriales</taxon>
        <taxon>Flavobacteriaceae</taxon>
        <taxon>Flagellimonas</taxon>
    </lineage>
</organism>
<comment type="caution">
    <text evidence="1">The sequence shown here is derived from an EMBL/GenBank/DDBJ whole genome shotgun (WGS) entry which is preliminary data.</text>
</comment>
<dbReference type="InterPro" id="IPR011990">
    <property type="entry name" value="TPR-like_helical_dom_sf"/>
</dbReference>
<evidence type="ECO:0000313" key="2">
    <source>
        <dbReference type="EMBL" id="TXK03122.1"/>
    </source>
</evidence>
<keyword evidence="1" id="KW-0449">Lipoprotein</keyword>
<evidence type="ECO:0000313" key="3">
    <source>
        <dbReference type="Proteomes" id="UP000284189"/>
    </source>
</evidence>
<gene>
    <name evidence="1" type="ORF">D2U88_07265</name>
    <name evidence="2" type="ORF">FQ019_07210</name>
</gene>
<proteinExistence type="predicted"/>
<name>A0A418N861_9FLAO</name>
<dbReference type="Gene3D" id="1.25.40.390">
    <property type="match status" value="1"/>
</dbReference>
<dbReference type="RefSeq" id="WP_119639727.1">
    <property type="nucleotide sequence ID" value="NZ_QXFJ01000017.1"/>
</dbReference>
<dbReference type="EMBL" id="VNWL01000016">
    <property type="protein sequence ID" value="TXK03122.1"/>
    <property type="molecule type" value="Genomic_DNA"/>
</dbReference>
<accession>A0A418N861</accession>
<reference evidence="1 3" key="1">
    <citation type="submission" date="2018-08" db="EMBL/GenBank/DDBJ databases">
        <title>Proposal of Muricauda 72 sp.nov. and Muricauda NH166 sp.nov., isolated from seawater.</title>
        <authorList>
            <person name="Cheng H."/>
            <person name="Wu Y.-H."/>
            <person name="Guo L.-L."/>
            <person name="Xu X.-W."/>
        </authorList>
    </citation>
    <scope>NUCLEOTIDE SEQUENCE [LARGE SCALE GENOMIC DNA]</scope>
    <source>
        <strain evidence="1 3">NH166</strain>
    </source>
</reference>